<protein>
    <submittedName>
        <fullName evidence="1">Uncharacterized protein</fullName>
    </submittedName>
</protein>
<evidence type="ECO:0000313" key="1">
    <source>
        <dbReference type="EMBL" id="PKY58419.1"/>
    </source>
</evidence>
<comment type="caution">
    <text evidence="1">The sequence shown here is derived from an EMBL/GenBank/DDBJ whole genome shotgun (WGS) entry which is preliminary data.</text>
</comment>
<organism evidence="1 2">
    <name type="scientific">Rhizophagus irregularis</name>
    <dbReference type="NCBI Taxonomy" id="588596"/>
    <lineage>
        <taxon>Eukaryota</taxon>
        <taxon>Fungi</taxon>
        <taxon>Fungi incertae sedis</taxon>
        <taxon>Mucoromycota</taxon>
        <taxon>Glomeromycotina</taxon>
        <taxon>Glomeromycetes</taxon>
        <taxon>Glomerales</taxon>
        <taxon>Glomeraceae</taxon>
        <taxon>Rhizophagus</taxon>
    </lineage>
</organism>
<dbReference type="EMBL" id="LLXI01003006">
    <property type="protein sequence ID" value="PKY58419.1"/>
    <property type="molecule type" value="Genomic_DNA"/>
</dbReference>
<dbReference type="VEuPathDB" id="FungiDB:RhiirA1_474281"/>
<dbReference type="AlphaFoldDB" id="A0A2I1HHS1"/>
<reference evidence="1 2" key="1">
    <citation type="submission" date="2015-10" db="EMBL/GenBank/DDBJ databases">
        <title>Genome analyses suggest a sexual origin of heterokaryosis in a supposedly ancient asexual fungus.</title>
        <authorList>
            <person name="Ropars J."/>
            <person name="Sedzielewska K."/>
            <person name="Noel J."/>
            <person name="Charron P."/>
            <person name="Farinelli L."/>
            <person name="Marton T."/>
            <person name="Kruger M."/>
            <person name="Pelin A."/>
            <person name="Brachmann A."/>
            <person name="Corradi N."/>
        </authorList>
    </citation>
    <scope>NUCLEOTIDE SEQUENCE [LARGE SCALE GENOMIC DNA]</scope>
    <source>
        <strain evidence="1 2">A4</strain>
    </source>
</reference>
<gene>
    <name evidence="1" type="ORF">RhiirA4_480323</name>
</gene>
<keyword evidence="2" id="KW-1185">Reference proteome</keyword>
<name>A0A2I1HHS1_9GLOM</name>
<evidence type="ECO:0000313" key="2">
    <source>
        <dbReference type="Proteomes" id="UP000234323"/>
    </source>
</evidence>
<dbReference type="Proteomes" id="UP000234323">
    <property type="component" value="Unassembled WGS sequence"/>
</dbReference>
<accession>A0A2I1HHS1</accession>
<sequence>MTGTKVKKNRVKRPAVSSVKQGYRKLEDYLVQLKSDYSEIWPQTFSPEKPEKDEFQPIENETTLSKEANLITAKYDNGHFVFKCYRQNQYKSDHKGLVFGEASGIIKLKERPKWGLNDRLINVVKNSRLLFELSGKNIKVKEMEEASEAYPDFLNSICSTTLICSPIGTGLHICQYQEVKDSLAISNWDVIIIQVESTYRIELHERLQQFQHVTNMQNSCSVGEEDISLIIIVLQPNAEPERHLTSNDIPDPVIDQYISIAKQHVADNSDIKSIEEKEIDAFLGEVYKKSVSNDIKQRNRKKKLLCESAIQNSSSITKRQKISIT</sequence>
<proteinExistence type="predicted"/>
<dbReference type="VEuPathDB" id="FungiDB:RhiirFUN_024705"/>
<dbReference type="VEuPathDB" id="FungiDB:FUN_016533"/>